<dbReference type="AlphaFoldDB" id="A0A6A6PZA2"/>
<dbReference type="EMBL" id="MU001633">
    <property type="protein sequence ID" value="KAF2485096.1"/>
    <property type="molecule type" value="Genomic_DNA"/>
</dbReference>
<accession>A0A6A6PZA2</accession>
<name>A0A6A6PZA2_9PEZI</name>
<organism evidence="2 3">
    <name type="scientific">Neohortaea acidophila</name>
    <dbReference type="NCBI Taxonomy" id="245834"/>
    <lineage>
        <taxon>Eukaryota</taxon>
        <taxon>Fungi</taxon>
        <taxon>Dikarya</taxon>
        <taxon>Ascomycota</taxon>
        <taxon>Pezizomycotina</taxon>
        <taxon>Dothideomycetes</taxon>
        <taxon>Dothideomycetidae</taxon>
        <taxon>Mycosphaerellales</taxon>
        <taxon>Teratosphaeriaceae</taxon>
        <taxon>Neohortaea</taxon>
    </lineage>
</organism>
<reference evidence="2" key="1">
    <citation type="journal article" date="2020" name="Stud. Mycol.">
        <title>101 Dothideomycetes genomes: a test case for predicting lifestyles and emergence of pathogens.</title>
        <authorList>
            <person name="Haridas S."/>
            <person name="Albert R."/>
            <person name="Binder M."/>
            <person name="Bloem J."/>
            <person name="Labutti K."/>
            <person name="Salamov A."/>
            <person name="Andreopoulos B."/>
            <person name="Baker S."/>
            <person name="Barry K."/>
            <person name="Bills G."/>
            <person name="Bluhm B."/>
            <person name="Cannon C."/>
            <person name="Castanera R."/>
            <person name="Culley D."/>
            <person name="Daum C."/>
            <person name="Ezra D."/>
            <person name="Gonzalez J."/>
            <person name="Henrissat B."/>
            <person name="Kuo A."/>
            <person name="Liang C."/>
            <person name="Lipzen A."/>
            <person name="Lutzoni F."/>
            <person name="Magnuson J."/>
            <person name="Mondo S."/>
            <person name="Nolan M."/>
            <person name="Ohm R."/>
            <person name="Pangilinan J."/>
            <person name="Park H.-J."/>
            <person name="Ramirez L."/>
            <person name="Alfaro M."/>
            <person name="Sun H."/>
            <person name="Tritt A."/>
            <person name="Yoshinaga Y."/>
            <person name="Zwiers L.-H."/>
            <person name="Turgeon B."/>
            <person name="Goodwin S."/>
            <person name="Spatafora J."/>
            <person name="Crous P."/>
            <person name="Grigoriev I."/>
        </authorList>
    </citation>
    <scope>NUCLEOTIDE SEQUENCE</scope>
    <source>
        <strain evidence="2">CBS 113389</strain>
    </source>
</reference>
<proteinExistence type="predicted"/>
<dbReference type="InterPro" id="IPR038491">
    <property type="entry name" value="Velvet_dom_sf"/>
</dbReference>
<evidence type="ECO:0000313" key="2">
    <source>
        <dbReference type="EMBL" id="KAF2485096.1"/>
    </source>
</evidence>
<evidence type="ECO:0008006" key="4">
    <source>
        <dbReference type="Google" id="ProtNLM"/>
    </source>
</evidence>
<dbReference type="OrthoDB" id="5399926at2759"/>
<evidence type="ECO:0000313" key="3">
    <source>
        <dbReference type="Proteomes" id="UP000799767"/>
    </source>
</evidence>
<evidence type="ECO:0000256" key="1">
    <source>
        <dbReference type="SAM" id="MobiDB-lite"/>
    </source>
</evidence>
<protein>
    <recommendedName>
        <fullName evidence="4">Velvet domain-containing protein</fullName>
    </recommendedName>
</protein>
<feature type="region of interest" description="Disordered" evidence="1">
    <location>
        <begin position="1"/>
        <end position="77"/>
    </location>
</feature>
<dbReference type="GeneID" id="54476225"/>
<gene>
    <name evidence="2" type="ORF">BDY17DRAFT_308548</name>
</gene>
<dbReference type="Proteomes" id="UP000799767">
    <property type="component" value="Unassembled WGS sequence"/>
</dbReference>
<dbReference type="RefSeq" id="XP_033591665.1">
    <property type="nucleotide sequence ID" value="XM_033735223.1"/>
</dbReference>
<keyword evidence="3" id="KW-1185">Reference proteome</keyword>
<feature type="compositionally biased region" description="Basic residues" evidence="1">
    <location>
        <begin position="44"/>
        <end position="53"/>
    </location>
</feature>
<dbReference type="Gene3D" id="2.60.40.3960">
    <property type="entry name" value="Velvet domain"/>
    <property type="match status" value="1"/>
</dbReference>
<feature type="compositionally biased region" description="Basic and acidic residues" evidence="1">
    <location>
        <begin position="1"/>
        <end position="12"/>
    </location>
</feature>
<sequence>MAERSSKTHARQDSGPQPVGEESERQHPRTNKRQRRSSFNFYRHSSRRFPKRPSRPDSTPRRKAPAVPQSTPIDRPLEQPRFALDIVSTPAHPIVLGSPIDISAVVSFISSNSDAETVDPSPLLAVASLISESAKGERTQLDPQSLSGPKMIDNIHPLSASDVQAMMRSEVLANRTLLGYVSFPSLVVRQVGSYRVRVTLLRMGDEVGNLAARSLVGVDSEVVRVERGKMGSFCRQGC</sequence>